<dbReference type="PROSITE" id="PS50097">
    <property type="entry name" value="BTB"/>
    <property type="match status" value="1"/>
</dbReference>
<comment type="caution">
    <text evidence="2">The sequence shown here is derived from an EMBL/GenBank/DDBJ whole genome shotgun (WGS) entry which is preliminary data.</text>
</comment>
<dbReference type="OrthoDB" id="10027872at2759"/>
<evidence type="ECO:0000259" key="1">
    <source>
        <dbReference type="PROSITE" id="PS50097"/>
    </source>
</evidence>
<organism evidence="2 3">
    <name type="scientific">Leptotrombidium deliense</name>
    <dbReference type="NCBI Taxonomy" id="299467"/>
    <lineage>
        <taxon>Eukaryota</taxon>
        <taxon>Metazoa</taxon>
        <taxon>Ecdysozoa</taxon>
        <taxon>Arthropoda</taxon>
        <taxon>Chelicerata</taxon>
        <taxon>Arachnida</taxon>
        <taxon>Acari</taxon>
        <taxon>Acariformes</taxon>
        <taxon>Trombidiformes</taxon>
        <taxon>Prostigmata</taxon>
        <taxon>Anystina</taxon>
        <taxon>Parasitengona</taxon>
        <taxon>Trombiculoidea</taxon>
        <taxon>Trombiculidae</taxon>
        <taxon>Leptotrombidium</taxon>
    </lineage>
</organism>
<dbReference type="AlphaFoldDB" id="A0A443RVI5"/>
<gene>
    <name evidence="2" type="ORF">B4U80_14446</name>
</gene>
<dbReference type="CDD" id="cd18186">
    <property type="entry name" value="BTB_POZ_ZBTB_KLHL-like"/>
    <property type="match status" value="1"/>
</dbReference>
<accession>A0A443RVI5</accession>
<feature type="non-terminal residue" evidence="2">
    <location>
        <position position="75"/>
    </location>
</feature>
<dbReference type="EMBL" id="NCKV01027038">
    <property type="protein sequence ID" value="RWS19373.1"/>
    <property type="molecule type" value="Genomic_DNA"/>
</dbReference>
<evidence type="ECO:0000313" key="3">
    <source>
        <dbReference type="Proteomes" id="UP000288716"/>
    </source>
</evidence>
<feature type="domain" description="BTB" evidence="1">
    <location>
        <begin position="8"/>
        <end position="63"/>
    </location>
</feature>
<dbReference type="SUPFAM" id="SSF54695">
    <property type="entry name" value="POZ domain"/>
    <property type="match status" value="1"/>
</dbReference>
<name>A0A443RVI5_9ACAR</name>
<dbReference type="VEuPathDB" id="VectorBase:LDEU012667"/>
<dbReference type="InterPro" id="IPR011333">
    <property type="entry name" value="SKP1/BTB/POZ_sf"/>
</dbReference>
<reference evidence="2 3" key="1">
    <citation type="journal article" date="2018" name="Gigascience">
        <title>Genomes of trombidid mites reveal novel predicted allergens and laterally-transferred genes associated with secondary metabolism.</title>
        <authorList>
            <person name="Dong X."/>
            <person name="Chaisiri K."/>
            <person name="Xia D."/>
            <person name="Armstrong S.D."/>
            <person name="Fang Y."/>
            <person name="Donnelly M.J."/>
            <person name="Kadowaki T."/>
            <person name="McGarry J.W."/>
            <person name="Darby A.C."/>
            <person name="Makepeace B.L."/>
        </authorList>
    </citation>
    <scope>NUCLEOTIDE SEQUENCE [LARGE SCALE GENOMIC DNA]</scope>
    <source>
        <strain evidence="2">UoL-UT</strain>
    </source>
</reference>
<evidence type="ECO:0000313" key="2">
    <source>
        <dbReference type="EMBL" id="RWS19373.1"/>
    </source>
</evidence>
<protein>
    <recommendedName>
        <fullName evidence="1">BTB domain-containing protein</fullName>
    </recommendedName>
</protein>
<sequence>MANGDEKQLVAIVVNGEEIIACKQLLIENSEYFRAMFELPLKESRETRIVLNDFDCNAFKSIVPIDCNDCFELLE</sequence>
<dbReference type="Proteomes" id="UP000288716">
    <property type="component" value="Unassembled WGS sequence"/>
</dbReference>
<keyword evidence="3" id="KW-1185">Reference proteome</keyword>
<dbReference type="Gene3D" id="3.30.710.10">
    <property type="entry name" value="Potassium Channel Kv1.1, Chain A"/>
    <property type="match status" value="1"/>
</dbReference>
<dbReference type="Pfam" id="PF00651">
    <property type="entry name" value="BTB"/>
    <property type="match status" value="1"/>
</dbReference>
<proteinExistence type="predicted"/>
<dbReference type="InterPro" id="IPR000210">
    <property type="entry name" value="BTB/POZ_dom"/>
</dbReference>